<dbReference type="EMBL" id="JBHMEI010000039">
    <property type="protein sequence ID" value="MFB9206750.1"/>
    <property type="molecule type" value="Genomic_DNA"/>
</dbReference>
<dbReference type="InterPro" id="IPR013783">
    <property type="entry name" value="Ig-like_fold"/>
</dbReference>
<evidence type="ECO:0000313" key="2">
    <source>
        <dbReference type="Proteomes" id="UP001589647"/>
    </source>
</evidence>
<dbReference type="SUPFAM" id="SSF53474">
    <property type="entry name" value="alpha/beta-Hydrolases"/>
    <property type="match status" value="1"/>
</dbReference>
<name>A0ABV5IS63_9ACTN</name>
<dbReference type="GO" id="GO:0016787">
    <property type="term" value="F:hydrolase activity"/>
    <property type="evidence" value="ECO:0007669"/>
    <property type="project" value="UniProtKB-KW"/>
</dbReference>
<dbReference type="InterPro" id="IPR050583">
    <property type="entry name" value="Mycobacterial_A85_antigen"/>
</dbReference>
<dbReference type="InterPro" id="IPR014756">
    <property type="entry name" value="Ig_E-set"/>
</dbReference>
<protein>
    <submittedName>
        <fullName evidence="1">Alpha/beta hydrolase</fullName>
    </submittedName>
</protein>
<gene>
    <name evidence="1" type="ORF">ACFFV7_36535</name>
</gene>
<dbReference type="Gene3D" id="2.60.40.10">
    <property type="entry name" value="Immunoglobulins"/>
    <property type="match status" value="1"/>
</dbReference>
<dbReference type="PANTHER" id="PTHR48098">
    <property type="entry name" value="ENTEROCHELIN ESTERASE-RELATED"/>
    <property type="match status" value="1"/>
</dbReference>
<sequence length="418" mass="45630">MGDDVLSPRIKALFESDDPAASEARLWAELRKDGTPLIERCPDDPQACLVTFLWKADRPVEQVRVVETVSGLPPQRRSLAPAPGTATRFLTWRIRTDVRTTYSFEIVDASGVEHVPDPYARVREAHDFAALATPGVPPLRSVLVCPDAAPLSWADRRPDVPRGTVVEGTYDDGRQVWTYLPPGHDEPSAPLGVLVVLDGHAGHSASTVLDNLHAEGKILPTAALFVQQDDRNKELACDAEWSRHLAEDLLPWARRRHPLTSDPAATVITGCSLGGLCAAYTGLTHPDVFGGVLMLSGSVWWDPDTLRAYARLADPTAAAADPAATVVGGRSRTPVLIDEFMRADPVPTRIYQEVGTFETGPPPATPGQVHASRHLRDVLTLKGYDYRYREFAGGHDETWWRSRLGDGLIWLRGSGADA</sequence>
<dbReference type="Proteomes" id="UP001589647">
    <property type="component" value="Unassembled WGS sequence"/>
</dbReference>
<comment type="caution">
    <text evidence="1">The sequence shown here is derived from an EMBL/GenBank/DDBJ whole genome shotgun (WGS) entry which is preliminary data.</text>
</comment>
<dbReference type="SUPFAM" id="SSF81296">
    <property type="entry name" value="E set domains"/>
    <property type="match status" value="1"/>
</dbReference>
<evidence type="ECO:0000313" key="1">
    <source>
        <dbReference type="EMBL" id="MFB9206750.1"/>
    </source>
</evidence>
<keyword evidence="2" id="KW-1185">Reference proteome</keyword>
<dbReference type="Pfam" id="PF00756">
    <property type="entry name" value="Esterase"/>
    <property type="match status" value="1"/>
</dbReference>
<proteinExistence type="predicted"/>
<reference evidence="1 2" key="1">
    <citation type="submission" date="2024-09" db="EMBL/GenBank/DDBJ databases">
        <authorList>
            <person name="Sun Q."/>
            <person name="Mori K."/>
        </authorList>
    </citation>
    <scope>NUCLEOTIDE SEQUENCE [LARGE SCALE GENOMIC DNA]</scope>
    <source>
        <strain evidence="1 2">CCM 3426</strain>
    </source>
</reference>
<accession>A0ABV5IS63</accession>
<dbReference type="RefSeq" id="WP_189650789.1">
    <property type="nucleotide sequence ID" value="NZ_BMRC01000015.1"/>
</dbReference>
<dbReference type="Gene3D" id="3.40.50.1820">
    <property type="entry name" value="alpha/beta hydrolase"/>
    <property type="match status" value="1"/>
</dbReference>
<organism evidence="1 2">
    <name type="scientific">Nonomuraea spiralis</name>
    <dbReference type="NCBI Taxonomy" id="46182"/>
    <lineage>
        <taxon>Bacteria</taxon>
        <taxon>Bacillati</taxon>
        <taxon>Actinomycetota</taxon>
        <taxon>Actinomycetes</taxon>
        <taxon>Streptosporangiales</taxon>
        <taxon>Streptosporangiaceae</taxon>
        <taxon>Nonomuraea</taxon>
    </lineage>
</organism>
<dbReference type="InterPro" id="IPR029058">
    <property type="entry name" value="AB_hydrolase_fold"/>
</dbReference>
<dbReference type="PANTHER" id="PTHR48098:SF3">
    <property type="entry name" value="IRON(III) ENTEROBACTIN ESTERASE"/>
    <property type="match status" value="1"/>
</dbReference>
<dbReference type="InterPro" id="IPR000801">
    <property type="entry name" value="Esterase-like"/>
</dbReference>
<keyword evidence="1" id="KW-0378">Hydrolase</keyword>